<feature type="compositionally biased region" description="Pro residues" evidence="1">
    <location>
        <begin position="1"/>
        <end position="10"/>
    </location>
</feature>
<accession>A0A543AZ63</accession>
<evidence type="ECO:0000313" key="2">
    <source>
        <dbReference type="EMBL" id="TQL77879.1"/>
    </source>
</evidence>
<comment type="caution">
    <text evidence="2">The sequence shown here is derived from an EMBL/GenBank/DDBJ whole genome shotgun (WGS) entry which is preliminary data.</text>
</comment>
<dbReference type="RefSeq" id="WP_142045764.1">
    <property type="nucleotide sequence ID" value="NZ_JBHTGS010000001.1"/>
</dbReference>
<dbReference type="Pfam" id="PF11950">
    <property type="entry name" value="DUF3467"/>
    <property type="match status" value="1"/>
</dbReference>
<dbReference type="OrthoDB" id="5189198at2"/>
<feature type="region of interest" description="Disordered" evidence="1">
    <location>
        <begin position="1"/>
        <end position="21"/>
    </location>
</feature>
<protein>
    <submittedName>
        <fullName evidence="2">Uncharacterized protein DUF3467</fullName>
    </submittedName>
</protein>
<evidence type="ECO:0000256" key="1">
    <source>
        <dbReference type="SAM" id="MobiDB-lite"/>
    </source>
</evidence>
<organism evidence="2 3">
    <name type="scientific">Stackebrandtia endophytica</name>
    <dbReference type="NCBI Taxonomy" id="1496996"/>
    <lineage>
        <taxon>Bacteria</taxon>
        <taxon>Bacillati</taxon>
        <taxon>Actinomycetota</taxon>
        <taxon>Actinomycetes</taxon>
        <taxon>Glycomycetales</taxon>
        <taxon>Glycomycetaceae</taxon>
        <taxon>Stackebrandtia</taxon>
    </lineage>
</organism>
<dbReference type="Proteomes" id="UP000317043">
    <property type="component" value="Unassembled WGS sequence"/>
</dbReference>
<dbReference type="EMBL" id="VFOW01000001">
    <property type="protein sequence ID" value="TQL77879.1"/>
    <property type="molecule type" value="Genomic_DNA"/>
</dbReference>
<dbReference type="AlphaFoldDB" id="A0A543AZ63"/>
<name>A0A543AZ63_9ACTN</name>
<keyword evidence="3" id="KW-1185">Reference proteome</keyword>
<sequence length="108" mass="12361">MPTPPPSQPRPPERRIAIDTPSDMETGVYANFVAIWHDSETFTLDFATITRPPKPTEDTKSGEVYLHTPARVVSRVKIPPSQVFEIMKALEQQLSNWERETGRRKTQE</sequence>
<reference evidence="2 3" key="1">
    <citation type="submission" date="2019-06" db="EMBL/GenBank/DDBJ databases">
        <title>Sequencing the genomes of 1000 actinobacteria strains.</title>
        <authorList>
            <person name="Klenk H.-P."/>
        </authorList>
    </citation>
    <scope>NUCLEOTIDE SEQUENCE [LARGE SCALE GENOMIC DNA]</scope>
    <source>
        <strain evidence="2 3">DSM 45928</strain>
    </source>
</reference>
<evidence type="ECO:0000313" key="3">
    <source>
        <dbReference type="Proteomes" id="UP000317043"/>
    </source>
</evidence>
<dbReference type="InParanoid" id="A0A543AZ63"/>
<dbReference type="InterPro" id="IPR021857">
    <property type="entry name" value="DUF3467"/>
</dbReference>
<proteinExistence type="predicted"/>
<gene>
    <name evidence="2" type="ORF">FB566_3450</name>
</gene>